<feature type="region of interest" description="Disordered" evidence="1">
    <location>
        <begin position="125"/>
        <end position="146"/>
    </location>
</feature>
<evidence type="ECO:0000313" key="2">
    <source>
        <dbReference type="EMBL" id="KAG0008896.1"/>
    </source>
</evidence>
<reference evidence="2" key="1">
    <citation type="journal article" date="2020" name="Fungal Divers.">
        <title>Resolving the Mortierellaceae phylogeny through synthesis of multi-gene phylogenetics and phylogenomics.</title>
        <authorList>
            <person name="Vandepol N."/>
            <person name="Liber J."/>
            <person name="Desiro A."/>
            <person name="Na H."/>
            <person name="Kennedy M."/>
            <person name="Barry K."/>
            <person name="Grigoriev I.V."/>
            <person name="Miller A.N."/>
            <person name="O'Donnell K."/>
            <person name="Stajich J.E."/>
            <person name="Bonito G."/>
        </authorList>
    </citation>
    <scope>NUCLEOTIDE SEQUENCE</scope>
    <source>
        <strain evidence="2">NRRL 2769</strain>
    </source>
</reference>
<feature type="compositionally biased region" description="Basic residues" evidence="1">
    <location>
        <begin position="200"/>
        <end position="218"/>
    </location>
</feature>
<keyword evidence="3" id="KW-1185">Reference proteome</keyword>
<sequence>MVKYCRTGNKWILAPLSPVEDKFLTFTEIELAAFSAKREDLHEDVKDLICLKSDRRLTQADIIRHPAPGLPDRSQRSPRPQETQRRCGHGHQNAHPNAIREHINMLRGQDFDPREYVEKGYALRGSIKTDGPPSLRNSTTAGTGDPLTEMRNVFKSKEDVERLFGCTTDQADAISFLGIDLGQTCVVGAYSLLPADKKPQNGRRNNKGSRGRRRRGSKQAKEKNL</sequence>
<proteinExistence type="predicted"/>
<dbReference type="EMBL" id="JAAAID010001752">
    <property type="protein sequence ID" value="KAG0008896.1"/>
    <property type="molecule type" value="Genomic_DNA"/>
</dbReference>
<dbReference type="Proteomes" id="UP000703661">
    <property type="component" value="Unassembled WGS sequence"/>
</dbReference>
<evidence type="ECO:0000256" key="1">
    <source>
        <dbReference type="SAM" id="MobiDB-lite"/>
    </source>
</evidence>
<feature type="region of interest" description="Disordered" evidence="1">
    <location>
        <begin position="60"/>
        <end position="96"/>
    </location>
</feature>
<protein>
    <submittedName>
        <fullName evidence="2">Uncharacterized protein</fullName>
    </submittedName>
</protein>
<dbReference type="AlphaFoldDB" id="A0A9P6SWY0"/>
<name>A0A9P6SWY0_9FUNG</name>
<accession>A0A9P6SWY0</accession>
<organism evidence="2 3">
    <name type="scientific">Entomortierella chlamydospora</name>
    <dbReference type="NCBI Taxonomy" id="101097"/>
    <lineage>
        <taxon>Eukaryota</taxon>
        <taxon>Fungi</taxon>
        <taxon>Fungi incertae sedis</taxon>
        <taxon>Mucoromycota</taxon>
        <taxon>Mortierellomycotina</taxon>
        <taxon>Mortierellomycetes</taxon>
        <taxon>Mortierellales</taxon>
        <taxon>Mortierellaceae</taxon>
        <taxon>Entomortierella</taxon>
    </lineage>
</organism>
<gene>
    <name evidence="2" type="ORF">BGZ80_002946</name>
</gene>
<feature type="region of interest" description="Disordered" evidence="1">
    <location>
        <begin position="195"/>
        <end position="225"/>
    </location>
</feature>
<evidence type="ECO:0000313" key="3">
    <source>
        <dbReference type="Proteomes" id="UP000703661"/>
    </source>
</evidence>
<comment type="caution">
    <text evidence="2">The sequence shown here is derived from an EMBL/GenBank/DDBJ whole genome shotgun (WGS) entry which is preliminary data.</text>
</comment>